<evidence type="ECO:0000256" key="6">
    <source>
        <dbReference type="ARBA" id="ARBA00049303"/>
    </source>
</evidence>
<keyword evidence="3 7" id="KW-0808">Transferase</keyword>
<feature type="domain" description="Protein arginine N-methyltransferase" evidence="9">
    <location>
        <begin position="376"/>
        <end position="561"/>
    </location>
</feature>
<keyword evidence="4 7" id="KW-0949">S-adenosyl-L-methionine</keyword>
<comment type="catalytic activity">
    <reaction evidence="6">
        <text>L-arginyl-[protein] + S-adenosyl-L-methionine = N(omega)-methyl-L-arginyl-[protein] + S-adenosyl-L-homocysteine + H(+)</text>
        <dbReference type="Rhea" id="RHEA:48100"/>
        <dbReference type="Rhea" id="RHEA-COMP:10532"/>
        <dbReference type="Rhea" id="RHEA-COMP:11990"/>
        <dbReference type="ChEBI" id="CHEBI:15378"/>
        <dbReference type="ChEBI" id="CHEBI:29965"/>
        <dbReference type="ChEBI" id="CHEBI:57856"/>
        <dbReference type="ChEBI" id="CHEBI:59789"/>
        <dbReference type="ChEBI" id="CHEBI:65280"/>
    </reaction>
    <physiologicalReaction direction="left-to-right" evidence="6">
        <dbReference type="Rhea" id="RHEA:48101"/>
    </physiologicalReaction>
</comment>
<dbReference type="PROSITE" id="PS51678">
    <property type="entry name" value="SAM_MT_PRMT"/>
    <property type="match status" value="1"/>
</dbReference>
<dbReference type="InterPro" id="IPR055135">
    <property type="entry name" value="PRMT_dom"/>
</dbReference>
<dbReference type="EC" id="2.1.1.319" evidence="1"/>
<keyword evidence="2 7" id="KW-0489">Methyltransferase</keyword>
<dbReference type="CDD" id="cd02440">
    <property type="entry name" value="AdoMet_MTases"/>
    <property type="match status" value="1"/>
</dbReference>
<keyword evidence="11" id="KW-1185">Reference proteome</keyword>
<name>A0A9Q3DYH2_9BASI</name>
<comment type="caution">
    <text evidence="10">The sequence shown here is derived from an EMBL/GenBank/DDBJ whole genome shotgun (WGS) entry which is preliminary data.</text>
</comment>
<dbReference type="FunFam" id="3.40.50.150:FF:000003">
    <property type="entry name" value="Blast:Protein arginine N-methyltransferase 1"/>
    <property type="match status" value="1"/>
</dbReference>
<evidence type="ECO:0000256" key="5">
    <source>
        <dbReference type="ARBA" id="ARBA00047384"/>
    </source>
</evidence>
<reference evidence="10" key="1">
    <citation type="submission" date="2021-03" db="EMBL/GenBank/DDBJ databases">
        <title>Draft genome sequence of rust myrtle Austropuccinia psidii MF-1, a brazilian biotype.</title>
        <authorList>
            <person name="Quecine M.C."/>
            <person name="Pachon D.M.R."/>
            <person name="Bonatelli M.L."/>
            <person name="Correr F.H."/>
            <person name="Franceschini L.M."/>
            <person name="Leite T.F."/>
            <person name="Margarido G.R.A."/>
            <person name="Almeida C.A."/>
            <person name="Ferrarezi J.A."/>
            <person name="Labate C.A."/>
        </authorList>
    </citation>
    <scope>NUCLEOTIDE SEQUENCE</scope>
    <source>
        <strain evidence="10">MF-1</strain>
    </source>
</reference>
<protein>
    <recommendedName>
        <fullName evidence="1">type I protein arginine methyltransferase</fullName>
        <ecNumber evidence="1">2.1.1.319</ecNumber>
    </recommendedName>
</protein>
<dbReference type="SUPFAM" id="SSF53335">
    <property type="entry name" value="S-adenosyl-L-methionine-dependent methyltransferases"/>
    <property type="match status" value="1"/>
</dbReference>
<evidence type="ECO:0000313" key="11">
    <source>
        <dbReference type="Proteomes" id="UP000765509"/>
    </source>
</evidence>
<dbReference type="GO" id="GO:0042054">
    <property type="term" value="F:histone methyltransferase activity"/>
    <property type="evidence" value="ECO:0007669"/>
    <property type="project" value="TreeGrafter"/>
</dbReference>
<dbReference type="GO" id="GO:0035242">
    <property type="term" value="F:protein-arginine omega-N asymmetric methyltransferase activity"/>
    <property type="evidence" value="ECO:0007669"/>
    <property type="project" value="UniProtKB-EC"/>
</dbReference>
<dbReference type="EMBL" id="AVOT02020910">
    <property type="protein sequence ID" value="MBW0509375.1"/>
    <property type="molecule type" value="Genomic_DNA"/>
</dbReference>
<dbReference type="PANTHER" id="PTHR11006:SF123">
    <property type="entry name" value="RIBOSOMAL PROTEIN ARGININE N-METHYLTRANSFERASE RMT3"/>
    <property type="match status" value="1"/>
</dbReference>
<gene>
    <name evidence="10" type="ORF">O181_049090</name>
</gene>
<evidence type="ECO:0000256" key="3">
    <source>
        <dbReference type="ARBA" id="ARBA00022679"/>
    </source>
</evidence>
<organism evidence="10 11">
    <name type="scientific">Austropuccinia psidii MF-1</name>
    <dbReference type="NCBI Taxonomy" id="1389203"/>
    <lineage>
        <taxon>Eukaryota</taxon>
        <taxon>Fungi</taxon>
        <taxon>Dikarya</taxon>
        <taxon>Basidiomycota</taxon>
        <taxon>Pucciniomycotina</taxon>
        <taxon>Pucciniomycetes</taxon>
        <taxon>Pucciniales</taxon>
        <taxon>Sphaerophragmiaceae</taxon>
        <taxon>Austropuccinia</taxon>
    </lineage>
</organism>
<accession>A0A9Q3DYH2</accession>
<dbReference type="Proteomes" id="UP000765509">
    <property type="component" value="Unassembled WGS sequence"/>
</dbReference>
<proteinExistence type="predicted"/>
<sequence>MNDYQDDNDHQSDSSSRSDQSFNQIKNEKNDWEDWIEDMAIPTKTLIYPSILAKSVEDALQYDLNTHKFCFKSLIKRLNLDDLSRIKLINWIRAGDLNSRPKQALDNLTGSEEFFINDSNQWLIPQIQKDGLLQFDFDDDSEDHGVANSTIDSPSQTTVPSHSLHDLKQQLKASQEEINLLRSILSRNMFDYLNSKSSQSTLVFSDSAKLSNSTAKPSRDDDSHYFSSYAHDSIHCSMIKDHVRTNSYREFIISNPQIFKNKRIMDIGCGTGILSFFAARAGAKKVYAIDASQIAINAAQHVKQNQLTETVKVIKKKVEDLDLNTDLEGEKVDVIVSEWMGYACLYEVFLPSVLFARDHFMKPAKESGLMAPSQCSILMAGWGDQSWWNERVSWWDENQYGFKMGSTMTERLFKEGLVESMAEKSLLTNAFPLRDIHTSTMSSSISKCIAFTTEFTISVKNLVEDNQMFHGFVVWFDTFFTTDGRLINSMALEKDLSWKETATEVAFSTSPKATDTHWYQTLLVIKEPFQVRHGTTISGIFNCSVNPENGRELMISITWQVLHEDDLDPEPQRTQMWNV</sequence>
<evidence type="ECO:0000256" key="8">
    <source>
        <dbReference type="SAM" id="MobiDB-lite"/>
    </source>
</evidence>
<dbReference type="Pfam" id="PF06325">
    <property type="entry name" value="PrmA"/>
    <property type="match status" value="1"/>
</dbReference>
<evidence type="ECO:0000256" key="4">
    <source>
        <dbReference type="ARBA" id="ARBA00022691"/>
    </source>
</evidence>
<evidence type="ECO:0000313" key="10">
    <source>
        <dbReference type="EMBL" id="MBW0509375.1"/>
    </source>
</evidence>
<dbReference type="InterPro" id="IPR029063">
    <property type="entry name" value="SAM-dependent_MTases_sf"/>
</dbReference>
<comment type="catalytic activity">
    <reaction evidence="5">
        <text>L-arginyl-[protein] + 2 S-adenosyl-L-methionine = N(omega),N(omega)-dimethyl-L-arginyl-[protein] + 2 S-adenosyl-L-homocysteine + 2 H(+)</text>
        <dbReference type="Rhea" id="RHEA:48096"/>
        <dbReference type="Rhea" id="RHEA-COMP:10532"/>
        <dbReference type="Rhea" id="RHEA-COMP:11991"/>
        <dbReference type="ChEBI" id="CHEBI:15378"/>
        <dbReference type="ChEBI" id="CHEBI:29965"/>
        <dbReference type="ChEBI" id="CHEBI:57856"/>
        <dbReference type="ChEBI" id="CHEBI:59789"/>
        <dbReference type="ChEBI" id="CHEBI:61897"/>
        <dbReference type="EC" id="2.1.1.319"/>
    </reaction>
    <physiologicalReaction direction="left-to-right" evidence="5">
        <dbReference type="Rhea" id="RHEA:48097"/>
    </physiologicalReaction>
</comment>
<dbReference type="AlphaFoldDB" id="A0A9Q3DYH2"/>
<dbReference type="InterPro" id="IPR025799">
    <property type="entry name" value="Arg_MeTrfase"/>
</dbReference>
<dbReference type="GO" id="GO:0032259">
    <property type="term" value="P:methylation"/>
    <property type="evidence" value="ECO:0007669"/>
    <property type="project" value="UniProtKB-KW"/>
</dbReference>
<dbReference type="Pfam" id="PF22528">
    <property type="entry name" value="PRMT_C"/>
    <property type="match status" value="1"/>
</dbReference>
<dbReference type="PANTHER" id="PTHR11006">
    <property type="entry name" value="PROTEIN ARGININE N-METHYLTRANSFERASE"/>
    <property type="match status" value="1"/>
</dbReference>
<dbReference type="InterPro" id="IPR036236">
    <property type="entry name" value="Znf_C2H2_sf"/>
</dbReference>
<dbReference type="Gene3D" id="3.40.50.150">
    <property type="entry name" value="Vaccinia Virus protein VP39"/>
    <property type="match status" value="1"/>
</dbReference>
<evidence type="ECO:0000256" key="1">
    <source>
        <dbReference type="ARBA" id="ARBA00011925"/>
    </source>
</evidence>
<evidence type="ECO:0000259" key="9">
    <source>
        <dbReference type="Pfam" id="PF22528"/>
    </source>
</evidence>
<feature type="compositionally biased region" description="Low complexity" evidence="8">
    <location>
        <begin position="13"/>
        <end position="23"/>
    </location>
</feature>
<dbReference type="GO" id="GO:0005634">
    <property type="term" value="C:nucleus"/>
    <property type="evidence" value="ECO:0007669"/>
    <property type="project" value="TreeGrafter"/>
</dbReference>
<evidence type="ECO:0000256" key="7">
    <source>
        <dbReference type="PROSITE-ProRule" id="PRU01015"/>
    </source>
</evidence>
<evidence type="ECO:0000256" key="2">
    <source>
        <dbReference type="ARBA" id="ARBA00022603"/>
    </source>
</evidence>
<dbReference type="SUPFAM" id="SSF57667">
    <property type="entry name" value="beta-beta-alpha zinc fingers"/>
    <property type="match status" value="1"/>
</dbReference>
<feature type="region of interest" description="Disordered" evidence="8">
    <location>
        <begin position="1"/>
        <end position="23"/>
    </location>
</feature>
<dbReference type="OrthoDB" id="2503630at2759"/>
<dbReference type="Gene3D" id="2.70.160.11">
    <property type="entry name" value="Hnrnp arginine n-methyltransferase1"/>
    <property type="match status" value="1"/>
</dbReference>